<dbReference type="EMBL" id="JAUSUL010000005">
    <property type="protein sequence ID" value="MDQ0317408.1"/>
    <property type="molecule type" value="Genomic_DNA"/>
</dbReference>
<comment type="caution">
    <text evidence="1">The sequence shown here is derived from an EMBL/GenBank/DDBJ whole genome shotgun (WGS) entry which is preliminary data.</text>
</comment>
<evidence type="ECO:0000313" key="2">
    <source>
        <dbReference type="Proteomes" id="UP001229244"/>
    </source>
</evidence>
<dbReference type="Proteomes" id="UP001229244">
    <property type="component" value="Unassembled WGS sequence"/>
</dbReference>
<proteinExistence type="predicted"/>
<accession>A0AAE3VSK8</accession>
<evidence type="ECO:0000313" key="1">
    <source>
        <dbReference type="EMBL" id="MDQ0317408.1"/>
    </source>
</evidence>
<reference evidence="1" key="1">
    <citation type="submission" date="2023-07" db="EMBL/GenBank/DDBJ databases">
        <title>Genomic Encyclopedia of Type Strains, Phase IV (KMG-IV): sequencing the most valuable type-strain genomes for metagenomic binning, comparative biology and taxonomic classification.</title>
        <authorList>
            <person name="Goeker M."/>
        </authorList>
    </citation>
    <scope>NUCLEOTIDE SEQUENCE</scope>
    <source>
        <strain evidence="1">DSM 21202</strain>
    </source>
</reference>
<organism evidence="1 2">
    <name type="scientific">Amorphus orientalis</name>
    <dbReference type="NCBI Taxonomy" id="649198"/>
    <lineage>
        <taxon>Bacteria</taxon>
        <taxon>Pseudomonadati</taxon>
        <taxon>Pseudomonadota</taxon>
        <taxon>Alphaproteobacteria</taxon>
        <taxon>Hyphomicrobiales</taxon>
        <taxon>Amorphaceae</taxon>
        <taxon>Amorphus</taxon>
    </lineage>
</organism>
<sequence>MHEIDVRRGTEGLEETPIEIANTGPAPLSCTAQLAHWYSEPVATVAPGATGTVSLWFDPQTTTFVRLNAQEDNMPVEALWCGIAGRAYETRTAFRLDPDSARPRSLSCAADEDRVVCE</sequence>
<protein>
    <submittedName>
        <fullName evidence="1">Uncharacterized protein</fullName>
    </submittedName>
</protein>
<name>A0AAE3VSK8_9HYPH</name>
<gene>
    <name evidence="1" type="ORF">J2S73_003892</name>
</gene>
<keyword evidence="2" id="KW-1185">Reference proteome</keyword>
<dbReference type="RefSeq" id="WP_370874470.1">
    <property type="nucleotide sequence ID" value="NZ_JAUSUL010000005.1"/>
</dbReference>
<dbReference type="AlphaFoldDB" id="A0AAE3VSK8"/>